<protein>
    <submittedName>
        <fullName evidence="1">Uncharacterized protein</fullName>
    </submittedName>
</protein>
<dbReference type="Proteomes" id="UP000821845">
    <property type="component" value="Chromosome 6"/>
</dbReference>
<evidence type="ECO:0000313" key="2">
    <source>
        <dbReference type="Proteomes" id="UP000821845"/>
    </source>
</evidence>
<reference evidence="1" key="1">
    <citation type="submission" date="2020-05" db="EMBL/GenBank/DDBJ databases">
        <title>Large-scale comparative analyses of tick genomes elucidate their genetic diversity and vector capacities.</title>
        <authorList>
            <person name="Jia N."/>
            <person name="Wang J."/>
            <person name="Shi W."/>
            <person name="Du L."/>
            <person name="Sun Y."/>
            <person name="Zhan W."/>
            <person name="Jiang J."/>
            <person name="Wang Q."/>
            <person name="Zhang B."/>
            <person name="Ji P."/>
            <person name="Sakyi L.B."/>
            <person name="Cui X."/>
            <person name="Yuan T."/>
            <person name="Jiang B."/>
            <person name="Yang W."/>
            <person name="Lam T.T.-Y."/>
            <person name="Chang Q."/>
            <person name="Ding S."/>
            <person name="Wang X."/>
            <person name="Zhu J."/>
            <person name="Ruan X."/>
            <person name="Zhao L."/>
            <person name="Wei J."/>
            <person name="Que T."/>
            <person name="Du C."/>
            <person name="Cheng J."/>
            <person name="Dai P."/>
            <person name="Han X."/>
            <person name="Huang E."/>
            <person name="Gao Y."/>
            <person name="Liu J."/>
            <person name="Shao H."/>
            <person name="Ye R."/>
            <person name="Li L."/>
            <person name="Wei W."/>
            <person name="Wang X."/>
            <person name="Wang C."/>
            <person name="Yang T."/>
            <person name="Huo Q."/>
            <person name="Li W."/>
            <person name="Guo W."/>
            <person name="Chen H."/>
            <person name="Zhou L."/>
            <person name="Ni X."/>
            <person name="Tian J."/>
            <person name="Zhou Y."/>
            <person name="Sheng Y."/>
            <person name="Liu T."/>
            <person name="Pan Y."/>
            <person name="Xia L."/>
            <person name="Li J."/>
            <person name="Zhao F."/>
            <person name="Cao W."/>
        </authorList>
    </citation>
    <scope>NUCLEOTIDE SEQUENCE</scope>
    <source>
        <strain evidence="1">Hyas-2018</strain>
    </source>
</reference>
<organism evidence="1 2">
    <name type="scientific">Hyalomma asiaticum</name>
    <name type="common">Tick</name>
    <dbReference type="NCBI Taxonomy" id="266040"/>
    <lineage>
        <taxon>Eukaryota</taxon>
        <taxon>Metazoa</taxon>
        <taxon>Ecdysozoa</taxon>
        <taxon>Arthropoda</taxon>
        <taxon>Chelicerata</taxon>
        <taxon>Arachnida</taxon>
        <taxon>Acari</taxon>
        <taxon>Parasitiformes</taxon>
        <taxon>Ixodida</taxon>
        <taxon>Ixodoidea</taxon>
        <taxon>Ixodidae</taxon>
        <taxon>Hyalomminae</taxon>
        <taxon>Hyalomma</taxon>
    </lineage>
</organism>
<evidence type="ECO:0000313" key="1">
    <source>
        <dbReference type="EMBL" id="KAH6928697.1"/>
    </source>
</evidence>
<accession>A0ACB7S0I7</accession>
<sequence length="111" mass="12659">MTNDKDNQKAGLLSAFITWLDVWAFYRHDTMIFTQEALSAPRLSAQSLLAPVKHCICELHFKYVPLGKVQADLLESLFGQYRQMAGGSTTYLFVSFAKERAGFAFKMPFQR</sequence>
<comment type="caution">
    <text evidence="1">The sequence shown here is derived from an EMBL/GenBank/DDBJ whole genome shotgun (WGS) entry which is preliminary data.</text>
</comment>
<name>A0ACB7S0I7_HYAAI</name>
<dbReference type="EMBL" id="CM023486">
    <property type="protein sequence ID" value="KAH6928697.1"/>
    <property type="molecule type" value="Genomic_DNA"/>
</dbReference>
<keyword evidence="2" id="KW-1185">Reference proteome</keyword>
<proteinExistence type="predicted"/>
<gene>
    <name evidence="1" type="ORF">HPB50_018748</name>
</gene>